<keyword evidence="20" id="KW-1185">Reference proteome</keyword>
<dbReference type="InterPro" id="IPR027417">
    <property type="entry name" value="P-loop_NTPase"/>
</dbReference>
<keyword evidence="5 15" id="KW-0378">Hydrolase</keyword>
<keyword evidence="10" id="KW-0234">DNA repair</keyword>
<feature type="domain" description="UvrD-like helicase ATP-binding" evidence="17">
    <location>
        <begin position="31"/>
        <end position="332"/>
    </location>
</feature>
<dbReference type="PROSITE" id="PS51217">
    <property type="entry name" value="UVRD_HELICASE_CTER"/>
    <property type="match status" value="1"/>
</dbReference>
<dbReference type="GO" id="GO:0000725">
    <property type="term" value="P:recombinational repair"/>
    <property type="evidence" value="ECO:0007669"/>
    <property type="project" value="TreeGrafter"/>
</dbReference>
<dbReference type="InterPro" id="IPR014017">
    <property type="entry name" value="DNA_helicase_UvrD-like_C"/>
</dbReference>
<keyword evidence="3 15" id="KW-0547">Nucleotide-binding</keyword>
<dbReference type="Gene3D" id="1.10.10.160">
    <property type="match status" value="1"/>
</dbReference>
<accession>A0A1G8BX11</accession>
<dbReference type="GO" id="GO:0005524">
    <property type="term" value="F:ATP binding"/>
    <property type="evidence" value="ECO:0007669"/>
    <property type="project" value="UniProtKB-UniRule"/>
</dbReference>
<evidence type="ECO:0000256" key="10">
    <source>
        <dbReference type="ARBA" id="ARBA00023204"/>
    </source>
</evidence>
<dbReference type="InterPro" id="IPR038726">
    <property type="entry name" value="PDDEXK_AddAB-type"/>
</dbReference>
<name>A0A1G8BX11_9MICC</name>
<evidence type="ECO:0000256" key="15">
    <source>
        <dbReference type="PROSITE-ProRule" id="PRU00560"/>
    </source>
</evidence>
<gene>
    <name evidence="19" type="ORF">SAMN04488693_10180</name>
</gene>
<dbReference type="GO" id="GO:0003677">
    <property type="term" value="F:DNA binding"/>
    <property type="evidence" value="ECO:0007669"/>
    <property type="project" value="UniProtKB-KW"/>
</dbReference>
<dbReference type="Gene3D" id="3.90.320.10">
    <property type="match status" value="1"/>
</dbReference>
<dbReference type="RefSeq" id="WP_090584120.1">
    <property type="nucleotide sequence ID" value="NZ_FNDT01000001.1"/>
</dbReference>
<dbReference type="Pfam" id="PF12705">
    <property type="entry name" value="PDDEXK_1"/>
    <property type="match status" value="1"/>
</dbReference>
<feature type="region of interest" description="Disordered" evidence="16">
    <location>
        <begin position="351"/>
        <end position="386"/>
    </location>
</feature>
<comment type="catalytic activity">
    <reaction evidence="12">
        <text>Couples ATP hydrolysis with the unwinding of duplex DNA by translocating in the 3'-5' direction.</text>
        <dbReference type="EC" id="5.6.2.4"/>
    </reaction>
</comment>
<dbReference type="SMR" id="A0A1G8BX11"/>
<keyword evidence="6 15" id="KW-0347">Helicase</keyword>
<keyword evidence="11" id="KW-0413">Isomerase</keyword>
<evidence type="ECO:0000256" key="3">
    <source>
        <dbReference type="ARBA" id="ARBA00022741"/>
    </source>
</evidence>
<dbReference type="GO" id="GO:0005829">
    <property type="term" value="C:cytosol"/>
    <property type="evidence" value="ECO:0007669"/>
    <property type="project" value="TreeGrafter"/>
</dbReference>
<comment type="similarity">
    <text evidence="1">Belongs to the helicase family. UvrD subfamily.</text>
</comment>
<dbReference type="Pfam" id="PF00580">
    <property type="entry name" value="UvrD-helicase"/>
    <property type="match status" value="1"/>
</dbReference>
<dbReference type="GO" id="GO:0043138">
    <property type="term" value="F:3'-5' DNA helicase activity"/>
    <property type="evidence" value="ECO:0007669"/>
    <property type="project" value="UniProtKB-EC"/>
</dbReference>
<keyword evidence="7" id="KW-0269">Exonuclease</keyword>
<dbReference type="InterPro" id="IPR000212">
    <property type="entry name" value="DNA_helicase_UvrD/REP"/>
</dbReference>
<evidence type="ECO:0000256" key="1">
    <source>
        <dbReference type="ARBA" id="ARBA00009922"/>
    </source>
</evidence>
<keyword evidence="2" id="KW-0540">Nuclease</keyword>
<evidence type="ECO:0000313" key="19">
    <source>
        <dbReference type="EMBL" id="SDH37629.1"/>
    </source>
</evidence>
<dbReference type="PANTHER" id="PTHR11070:SF59">
    <property type="entry name" value="DNA 3'-5' HELICASE"/>
    <property type="match status" value="1"/>
</dbReference>
<comment type="catalytic activity">
    <reaction evidence="14">
        <text>ATP + H2O = ADP + phosphate + H(+)</text>
        <dbReference type="Rhea" id="RHEA:13065"/>
        <dbReference type="ChEBI" id="CHEBI:15377"/>
        <dbReference type="ChEBI" id="CHEBI:15378"/>
        <dbReference type="ChEBI" id="CHEBI:30616"/>
        <dbReference type="ChEBI" id="CHEBI:43474"/>
        <dbReference type="ChEBI" id="CHEBI:456216"/>
        <dbReference type="EC" id="5.6.2.4"/>
    </reaction>
</comment>
<proteinExistence type="inferred from homology"/>
<keyword evidence="4" id="KW-0227">DNA damage</keyword>
<protein>
    <recommendedName>
        <fullName evidence="13">DNA 3'-5' helicase</fullName>
        <ecNumber evidence="13">5.6.2.4</ecNumber>
    </recommendedName>
</protein>
<dbReference type="STRING" id="335973.SAMN04488693_10180"/>
<reference evidence="19 20" key="1">
    <citation type="submission" date="2016-10" db="EMBL/GenBank/DDBJ databases">
        <authorList>
            <person name="de Groot N.N."/>
        </authorList>
    </citation>
    <scope>NUCLEOTIDE SEQUENCE [LARGE SCALE GENOMIC DNA]</scope>
    <source>
        <strain evidence="19 20">NP_1H</strain>
    </source>
</reference>
<dbReference type="InterPro" id="IPR011604">
    <property type="entry name" value="PDDEXK-like_dom_sf"/>
</dbReference>
<evidence type="ECO:0000256" key="9">
    <source>
        <dbReference type="ARBA" id="ARBA00023125"/>
    </source>
</evidence>
<dbReference type="Gene3D" id="3.40.50.300">
    <property type="entry name" value="P-loop containing nucleotide triphosphate hydrolases"/>
    <property type="match status" value="2"/>
</dbReference>
<dbReference type="PROSITE" id="PS51198">
    <property type="entry name" value="UVRD_HELICASE_ATP_BIND"/>
    <property type="match status" value="1"/>
</dbReference>
<dbReference type="InterPro" id="IPR014016">
    <property type="entry name" value="UvrD-like_ATP-bd"/>
</dbReference>
<keyword evidence="8 15" id="KW-0067">ATP-binding</keyword>
<dbReference type="GO" id="GO:0004527">
    <property type="term" value="F:exonuclease activity"/>
    <property type="evidence" value="ECO:0007669"/>
    <property type="project" value="UniProtKB-KW"/>
</dbReference>
<feature type="domain" description="UvrD-like helicase C-terminal" evidence="18">
    <location>
        <begin position="358"/>
        <end position="656"/>
    </location>
</feature>
<sequence>MNRSPAVAPASPYAGLRLSSGMAEGPQRPVLSAEQAEIVSLGAGSGPVLVLGGPGSGKTQVLVELAVRRILNGDTGPDRMLIVAPTRLAAARLRDSITARLERSLSAPPARTWSSYAFDLIRRARVAGLLPELARSPRLLSGAEQDLIIRELLDGHRRLGLLESRWPDGLRLALGTRGFRQEVRELFDRVSEYSLHADDLTDLGLRFDRPDWVAAAALYSEYRDVLDLRMPEAFDPAGILTAARGILETDPGFCAEERSRYELILIDDYQESNTAMHALCGVLAEGKDAFITACPDTAVQGFRGARPDLAGRLPEELGQVRMAQLTGSHRLTGRLATGWVSVAARTPVSGTPVGYRRLAEPGGGSGQGELSGGSSQGECGPSRPAGAELSVHVVDSGYHEQRYVAQRILEAHVEQGRSFSDIAVITRTGAQVAELQRYLAGQDIPVSVPPAERAIRDEPAVRPLLDILAVVTGVRELDAELAVSIMTSRVGGAGPLEIRRLRQLLRQEERLAGGVRDSDQLIVDLFSGKTVDDYRPQLRPVRRLSLMLNAGREAIEDDASTPETVLWAVWSASGLSPRWEEAALRQGPPSARADRDLDAVVALFQTAERYVDQMPGAPAAGFLEYLLSQELPMDTLAARAQKGAAVEILTPAAAAGREWPVVLVAGVQEGTWPNLRIRGELLGSGDLVALLEHGSQFRHHRDPLSLMQLTRADELRTFSAAVSRASEELVCIAVSSEDQQPSSFLDILDPLPPGRYERPRTEVKRPLTLRALVAELRRYAQQPGRNAGAAAEAVRHLGTMVLHEPRVPGADPDQWWGLAGLSSTGPVVPPEAAIPVSPSKVEAVLASPLNWFVSAAGGERPTDFARSLGTLVHSIAQDIPDGTGNQYVAELVRRWPSLGMKDTWESKADLRRAGEMVRKLGGYLVEMRKAGRVLASTEVSFSVDLPVMTDGGARTARLRGQVDRVEITHDGCLFIVDLKTGRNAPRDADVPAHPQLAAYQVAATAGGLSEVDGDSAGGSPAAPGSGGAALVQLGTSAKSPKVQNQPPLGPEESWAHEMIGQAASLMAAAAFEAVHDPGRSSHGGGGCRLPEICPLCVEGRQVTE</sequence>
<dbReference type="Proteomes" id="UP000199258">
    <property type="component" value="Unassembled WGS sequence"/>
</dbReference>
<evidence type="ECO:0000256" key="8">
    <source>
        <dbReference type="ARBA" id="ARBA00022840"/>
    </source>
</evidence>
<dbReference type="SUPFAM" id="SSF52540">
    <property type="entry name" value="P-loop containing nucleoside triphosphate hydrolases"/>
    <property type="match status" value="1"/>
</dbReference>
<evidence type="ECO:0000313" key="20">
    <source>
        <dbReference type="Proteomes" id="UP000199258"/>
    </source>
</evidence>
<dbReference type="GO" id="GO:0033202">
    <property type="term" value="C:DNA helicase complex"/>
    <property type="evidence" value="ECO:0007669"/>
    <property type="project" value="TreeGrafter"/>
</dbReference>
<dbReference type="InterPro" id="IPR013986">
    <property type="entry name" value="DExx_box_DNA_helicase_dom_sf"/>
</dbReference>
<organism evidence="19 20">
    <name type="scientific">Arthrobacter subterraneus</name>
    <dbReference type="NCBI Taxonomy" id="335973"/>
    <lineage>
        <taxon>Bacteria</taxon>
        <taxon>Bacillati</taxon>
        <taxon>Actinomycetota</taxon>
        <taxon>Actinomycetes</taxon>
        <taxon>Micrococcales</taxon>
        <taxon>Micrococcaceae</taxon>
        <taxon>Arthrobacter</taxon>
    </lineage>
</organism>
<dbReference type="Gene3D" id="1.10.486.10">
    <property type="entry name" value="PCRA, domain 4"/>
    <property type="match status" value="1"/>
</dbReference>
<evidence type="ECO:0000256" key="6">
    <source>
        <dbReference type="ARBA" id="ARBA00022806"/>
    </source>
</evidence>
<evidence type="ECO:0000256" key="11">
    <source>
        <dbReference type="ARBA" id="ARBA00023235"/>
    </source>
</evidence>
<dbReference type="PANTHER" id="PTHR11070">
    <property type="entry name" value="UVRD / RECB / PCRA DNA HELICASE FAMILY MEMBER"/>
    <property type="match status" value="1"/>
</dbReference>
<evidence type="ECO:0000256" key="4">
    <source>
        <dbReference type="ARBA" id="ARBA00022763"/>
    </source>
</evidence>
<evidence type="ECO:0000259" key="18">
    <source>
        <dbReference type="PROSITE" id="PS51217"/>
    </source>
</evidence>
<dbReference type="EMBL" id="FNDT01000001">
    <property type="protein sequence ID" value="SDH37629.1"/>
    <property type="molecule type" value="Genomic_DNA"/>
</dbReference>
<dbReference type="AlphaFoldDB" id="A0A1G8BX11"/>
<evidence type="ECO:0000256" key="13">
    <source>
        <dbReference type="ARBA" id="ARBA00034808"/>
    </source>
</evidence>
<dbReference type="EC" id="5.6.2.4" evidence="13"/>
<evidence type="ECO:0000256" key="2">
    <source>
        <dbReference type="ARBA" id="ARBA00022722"/>
    </source>
</evidence>
<evidence type="ECO:0000256" key="5">
    <source>
        <dbReference type="ARBA" id="ARBA00022801"/>
    </source>
</evidence>
<feature type="region of interest" description="Disordered" evidence="16">
    <location>
        <begin position="1010"/>
        <end position="1029"/>
    </location>
</feature>
<evidence type="ECO:0000256" key="12">
    <source>
        <dbReference type="ARBA" id="ARBA00034617"/>
    </source>
</evidence>
<evidence type="ECO:0000256" key="7">
    <source>
        <dbReference type="ARBA" id="ARBA00022839"/>
    </source>
</evidence>
<dbReference type="OrthoDB" id="5240387at2"/>
<feature type="compositionally biased region" description="Gly residues" evidence="16">
    <location>
        <begin position="361"/>
        <end position="375"/>
    </location>
</feature>
<evidence type="ECO:0000256" key="16">
    <source>
        <dbReference type="SAM" id="MobiDB-lite"/>
    </source>
</evidence>
<keyword evidence="9" id="KW-0238">DNA-binding</keyword>
<feature type="binding site" evidence="15">
    <location>
        <begin position="52"/>
        <end position="59"/>
    </location>
    <ligand>
        <name>ATP</name>
        <dbReference type="ChEBI" id="CHEBI:30616"/>
    </ligand>
</feature>
<evidence type="ECO:0000256" key="14">
    <source>
        <dbReference type="ARBA" id="ARBA00048988"/>
    </source>
</evidence>
<evidence type="ECO:0000259" key="17">
    <source>
        <dbReference type="PROSITE" id="PS51198"/>
    </source>
</evidence>